<comment type="caution">
    <text evidence="7">The sequence shown here is derived from an EMBL/GenBank/DDBJ whole genome shotgun (WGS) entry which is preliminary data.</text>
</comment>
<keyword evidence="8" id="KW-1185">Reference proteome</keyword>
<evidence type="ECO:0000259" key="4">
    <source>
        <dbReference type="Pfam" id="PF21075"/>
    </source>
</evidence>
<evidence type="ECO:0000259" key="5">
    <source>
        <dbReference type="Pfam" id="PF21076"/>
    </source>
</evidence>
<name>A0A919ALT8_9PROT</name>
<sequence>MTTNRTRATTLKEIEALAKKAFSGDELKLFQSFADGFYFESTPDDLINDDINKLFAIAQEHFTAFKKRKPGKAYVQLLNMRSKVADWKGDCTTIQIINDDMPFLVDSITGALAVSLRSRIYMMHHPILSVERDDKGNLLSIGGKNGKNESLIYVEIDSQSDAKVLKTIQTTLEEVLADVRLSVSDWKGMLAKIDETVASLTVNPPPLDQDDVDETIRFLRWLGADHFTFLGFREYTFEDDKGEFTFSQVKGSGLGILRDKDRNVLRDKDGLTPMSPEIMHFLKQPEPVIITKANVKSTVHRVSHLDYIGVKIFDADGKAVGERRFIGLFTSLAYSKFAHEVPLLRKKVEAVNKRALFQDRTYARKALNHILETFPRDELFQISEDRMYNTAMGVIQLLERPRPKAFIRPDRFERFVSALVYVPRETYNSGLRIAVEEILCAAFNGEVSVYYAKLEDNPLARWHFIIRTKPGEVPKVDPREINEKIAEAALGWSDRLRQNLVERNGEEVGNRLNFEYKDRFTAAYREAFTPAQAAYDIAKLEELEGTDEMRVDFYRHLADGPDRYRLKIHHSQHMIPLSVCMPVLENLGFMVLGEHSYEMADKSGAHIHDFTLHRADGIEFEFEVLKPLVEDLAQRVWDGFLENDSFNELVIKSAMTWNEILVLRAYGKYLRQLGMGYTPDYIADCMVDNSDLASLLVKLFKVQFDPAYKGKSRDADAAAIEKDIIAALESVKSLDQDRILRAYIDVIKATQRTNYYQEGVLEDVDERALGFKIRSTLVEEAPLPRPYAEIWVYSPQVEGVHLRGGPVARGGLRWSDRREDFRTEVLGLVKAQQVKNAVIVPQGAKGGFYPKNLPPISDREAFMAEGIACYRSFITTLLSLTDNIKAGKIVPPKGVLRRDGDDPYLVVAADKGTATFSDIANGISQDHGFWLDDAFASGGSQGYDHKKMGITARGAWVSVQRHFRELGINTQTDPFTVVGVGDMSGDVFGNGMLLSKTIALKAAFNHLHIFIDPNPGDLDAAWAERKRLFDTPRTGWDDYDTKLISKGGGVFSRADKSIKLSKEIQEWLGVTKEQMTPTELINAILRAEADLLWFGGIGTYVRSSEETDAQVGDRANDAIRVTGSQLRYRVVGEGGNLGMTQRGRIEYCRKGGRANTDFIDNSAGVDCSDKEVNIKILLADIMSKKKLNREDRNTLLVKMTDQVGDIVLSDNYLQTQAISLAERQANSARENHLGLIRALERDGNLNREIENLPSDEGFSELAANDKGLSRPEISILMAYAKMSLQTILERSQLIDDDVLRPELEWGFPTDLREAYADGIGDHQLRREIISTVLANEVVNWGGLTFVYEVKEETGLGVEDIVAAFVAVREIYSLQDRWDAINDLDYKVSSDVQYEMHQSLSASLKSQVLWVLRNLPHPFKISEVVAKYKPSVNELFNISADILSGPVQKAFVARRDFFKKKSVPHALATFVAGFEVLRSGADIISVADQTQKSVDYAAEVYFSLGDAIGFDWLIQRSDRIAADDHWDGLAIRSVVEDLADQQRALVMEVCQNAGKKTAEDATGTWLKQEQTRIIRASRLVDDLNASGTLTVAKLSFAARHLRSILR</sequence>
<accession>A0A919ALT8</accession>
<keyword evidence="1" id="KW-0560">Oxidoreductase</keyword>
<evidence type="ECO:0000259" key="6">
    <source>
        <dbReference type="Pfam" id="PF21077"/>
    </source>
</evidence>
<gene>
    <name evidence="7" type="ORF">GCM10017044_06510</name>
</gene>
<dbReference type="InterPro" id="IPR049059">
    <property type="entry name" value="NAD_Glu_DH_HM1"/>
</dbReference>
<dbReference type="SUPFAM" id="SSF51735">
    <property type="entry name" value="NAD(P)-binding Rossmann-fold domains"/>
    <property type="match status" value="1"/>
</dbReference>
<dbReference type="Proteomes" id="UP000630923">
    <property type="component" value="Unassembled WGS sequence"/>
</dbReference>
<dbReference type="InterPro" id="IPR046346">
    <property type="entry name" value="Aminoacid_DH-like_N_sf"/>
</dbReference>
<dbReference type="Pfam" id="PF21073">
    <property type="entry name" value="GDH_HM1"/>
    <property type="match status" value="1"/>
</dbReference>
<dbReference type="Pfam" id="PF21076">
    <property type="entry name" value="GDH_ACT2"/>
    <property type="match status" value="1"/>
</dbReference>
<dbReference type="GO" id="GO:0004069">
    <property type="term" value="F:L-aspartate:2-oxoglutarate aminotransferase activity"/>
    <property type="evidence" value="ECO:0007669"/>
    <property type="project" value="InterPro"/>
</dbReference>
<dbReference type="GO" id="GO:0004352">
    <property type="term" value="F:glutamate dehydrogenase (NAD+) activity"/>
    <property type="evidence" value="ECO:0007669"/>
    <property type="project" value="InterPro"/>
</dbReference>
<dbReference type="InterPro" id="IPR028971">
    <property type="entry name" value="NAD-GDH_cat"/>
</dbReference>
<dbReference type="GO" id="GO:0006538">
    <property type="term" value="P:L-glutamate catabolic process"/>
    <property type="evidence" value="ECO:0007669"/>
    <property type="project" value="InterPro"/>
</dbReference>
<feature type="domain" description="NAD-glutamate dehydrogenase ACT3" evidence="6">
    <location>
        <begin position="548"/>
        <end position="622"/>
    </location>
</feature>
<dbReference type="Pfam" id="PF21074">
    <property type="entry name" value="GDH_C"/>
    <property type="match status" value="1"/>
</dbReference>
<dbReference type="InterPro" id="IPR049064">
    <property type="entry name" value="NAD_Glu_DH_ACT3"/>
</dbReference>
<dbReference type="Pfam" id="PF21078">
    <property type="entry name" value="GDH_HM3"/>
    <property type="match status" value="1"/>
</dbReference>
<feature type="domain" description="NAD-glutamate dehydrogenase ACT2" evidence="5">
    <location>
        <begin position="404"/>
        <end position="492"/>
    </location>
</feature>
<feature type="domain" description="NAD-glutamate dehydrogenase catalytic" evidence="2">
    <location>
        <begin position="724"/>
        <end position="1220"/>
    </location>
</feature>
<evidence type="ECO:0000259" key="2">
    <source>
        <dbReference type="Pfam" id="PF05088"/>
    </source>
</evidence>
<organism evidence="7 8">
    <name type="scientific">Kordiimonas sediminis</name>
    <dbReference type="NCBI Taxonomy" id="1735581"/>
    <lineage>
        <taxon>Bacteria</taxon>
        <taxon>Pseudomonadati</taxon>
        <taxon>Pseudomonadota</taxon>
        <taxon>Alphaproteobacteria</taxon>
        <taxon>Kordiimonadales</taxon>
        <taxon>Kordiimonadaceae</taxon>
        <taxon>Kordiimonas</taxon>
    </lineage>
</organism>
<dbReference type="InterPro" id="IPR049058">
    <property type="entry name" value="NAD_Glu_DH_HM2"/>
</dbReference>
<dbReference type="InterPro" id="IPR024727">
    <property type="entry name" value="NAD_Glu_DH_N_ACT1"/>
</dbReference>
<evidence type="ECO:0000259" key="3">
    <source>
        <dbReference type="Pfam" id="PF21074"/>
    </source>
</evidence>
<dbReference type="InterPro" id="IPR036291">
    <property type="entry name" value="NAD(P)-bd_dom_sf"/>
</dbReference>
<dbReference type="SUPFAM" id="SSF53223">
    <property type="entry name" value="Aminoacid dehydrogenase-like, N-terminal domain"/>
    <property type="match status" value="1"/>
</dbReference>
<proteinExistence type="predicted"/>
<dbReference type="Pfam" id="PF21077">
    <property type="entry name" value="GDH_ACT3"/>
    <property type="match status" value="1"/>
</dbReference>
<feature type="domain" description="NAD-specific glutamate dehydrogenase C-terminal" evidence="3">
    <location>
        <begin position="1266"/>
        <end position="1601"/>
    </location>
</feature>
<dbReference type="Pfam" id="PF21079">
    <property type="entry name" value="GDH_HM2"/>
    <property type="match status" value="1"/>
</dbReference>
<dbReference type="RefSeq" id="WP_191250110.1">
    <property type="nucleotide sequence ID" value="NZ_BNCI01000001.1"/>
</dbReference>
<dbReference type="PANTHER" id="PTHR43403">
    <property type="entry name" value="NAD-SPECIFIC GLUTAMATE DEHYDROGENASE"/>
    <property type="match status" value="1"/>
</dbReference>
<dbReference type="InterPro" id="IPR049062">
    <property type="entry name" value="NAD_Glu_DH_ACT2"/>
</dbReference>
<evidence type="ECO:0000313" key="7">
    <source>
        <dbReference type="EMBL" id="GHF15066.1"/>
    </source>
</evidence>
<dbReference type="InterPro" id="IPR007780">
    <property type="entry name" value="NAD_Glu_DH_bac"/>
</dbReference>
<protein>
    <submittedName>
        <fullName evidence="7">Glutamate dehydrogenase</fullName>
    </submittedName>
</protein>
<dbReference type="InterPro" id="IPR048381">
    <property type="entry name" value="GDH_C"/>
</dbReference>
<reference evidence="7" key="1">
    <citation type="journal article" date="2014" name="Int. J. Syst. Evol. Microbiol.">
        <title>Complete genome sequence of Corynebacterium casei LMG S-19264T (=DSM 44701T), isolated from a smear-ripened cheese.</title>
        <authorList>
            <consortium name="US DOE Joint Genome Institute (JGI-PGF)"/>
            <person name="Walter F."/>
            <person name="Albersmeier A."/>
            <person name="Kalinowski J."/>
            <person name="Ruckert C."/>
        </authorList>
    </citation>
    <scope>NUCLEOTIDE SEQUENCE</scope>
    <source>
        <strain evidence="7">KCTC 42590</strain>
    </source>
</reference>
<dbReference type="Pfam" id="PF21075">
    <property type="entry name" value="GDH_ACT1"/>
    <property type="match status" value="1"/>
</dbReference>
<dbReference type="PIRSF" id="PIRSF036761">
    <property type="entry name" value="GDH_Mll4104"/>
    <property type="match status" value="1"/>
</dbReference>
<evidence type="ECO:0000256" key="1">
    <source>
        <dbReference type="ARBA" id="ARBA00023002"/>
    </source>
</evidence>
<dbReference type="InterPro" id="IPR049056">
    <property type="entry name" value="NAD_Glu_DH_HM3"/>
</dbReference>
<feature type="domain" description="NAD-glutamate dehydrogenase N-terminal ACT1" evidence="4">
    <location>
        <begin position="33"/>
        <end position="171"/>
    </location>
</feature>
<dbReference type="EMBL" id="BNCI01000001">
    <property type="protein sequence ID" value="GHF15066.1"/>
    <property type="molecule type" value="Genomic_DNA"/>
</dbReference>
<dbReference type="PANTHER" id="PTHR43403:SF1">
    <property type="entry name" value="NAD-SPECIFIC GLUTAMATE DEHYDROGENASE"/>
    <property type="match status" value="1"/>
</dbReference>
<evidence type="ECO:0000313" key="8">
    <source>
        <dbReference type="Proteomes" id="UP000630923"/>
    </source>
</evidence>
<dbReference type="Pfam" id="PF05088">
    <property type="entry name" value="Bac_GDH_CD"/>
    <property type="match status" value="1"/>
</dbReference>
<reference evidence="7" key="2">
    <citation type="submission" date="2020-09" db="EMBL/GenBank/DDBJ databases">
        <authorList>
            <person name="Sun Q."/>
            <person name="Kim S."/>
        </authorList>
    </citation>
    <scope>NUCLEOTIDE SEQUENCE</scope>
    <source>
        <strain evidence="7">KCTC 42590</strain>
    </source>
</reference>